<dbReference type="HAMAP" id="MF_00956">
    <property type="entry name" value="GDP_fucose_synth"/>
    <property type="match status" value="1"/>
</dbReference>
<dbReference type="Gene3D" id="3.40.50.720">
    <property type="entry name" value="NAD(P)-binding Rossmann-like Domain"/>
    <property type="match status" value="1"/>
</dbReference>
<feature type="binding site" evidence="5">
    <location>
        <begin position="103"/>
        <end position="106"/>
    </location>
    <ligand>
        <name>NADP(+)</name>
        <dbReference type="ChEBI" id="CHEBI:58349"/>
    </ligand>
</feature>
<feature type="binding site" evidence="5">
    <location>
        <position position="138"/>
    </location>
    <ligand>
        <name>NADP(+)</name>
        <dbReference type="ChEBI" id="CHEBI:58349"/>
    </ligand>
</feature>
<feature type="site" description="Important for catalytic activity" evidence="5">
    <location>
        <position position="107"/>
    </location>
</feature>
<dbReference type="InterPro" id="IPR028614">
    <property type="entry name" value="GDP_fucose/colitose_synth"/>
</dbReference>
<name>A0A845ADH3_9SPHN</name>
<dbReference type="CDD" id="cd05239">
    <property type="entry name" value="GDP_FS_SDR_e"/>
    <property type="match status" value="1"/>
</dbReference>
<dbReference type="PANTHER" id="PTHR43238">
    <property type="entry name" value="GDP-L-FUCOSE SYNTHASE"/>
    <property type="match status" value="1"/>
</dbReference>
<dbReference type="GO" id="GO:0070401">
    <property type="term" value="F:NADP+ binding"/>
    <property type="evidence" value="ECO:0007669"/>
    <property type="project" value="UniProtKB-UniRule"/>
</dbReference>
<feature type="binding site" evidence="5">
    <location>
        <position position="177"/>
    </location>
    <ligand>
        <name>NADP(+)</name>
        <dbReference type="ChEBI" id="CHEBI:58349"/>
    </ligand>
</feature>
<dbReference type="PANTHER" id="PTHR43238:SF1">
    <property type="entry name" value="GDP-L-FUCOSE SYNTHASE"/>
    <property type="match status" value="1"/>
</dbReference>
<comment type="function">
    <text evidence="5">Catalyzes the two-step NADP-dependent conversion of GDP-4-dehydro-6-deoxy-D-mannose to GDP-fucose, involving an epimerase and a reductase reaction.</text>
</comment>
<comment type="pathway">
    <text evidence="5">Nucleotide-sugar biosynthesis; GDP-L-fucose biosynthesis via de novo pathway; GDP-L-fucose from GDP-alpha-D-mannose: step 2/2.</text>
</comment>
<comment type="caution">
    <text evidence="7">The sequence shown here is derived from an EMBL/GenBank/DDBJ whole genome shotgun (WGS) entry which is preliminary data.</text>
</comment>
<keyword evidence="8" id="KW-1185">Reference proteome</keyword>
<dbReference type="AlphaFoldDB" id="A0A845ADH3"/>
<evidence type="ECO:0000256" key="5">
    <source>
        <dbReference type="HAMAP-Rule" id="MF_00956"/>
    </source>
</evidence>
<feature type="binding site" evidence="5">
    <location>
        <position position="185"/>
    </location>
    <ligand>
        <name>substrate</name>
    </ligand>
</feature>
<feature type="binding site" evidence="5">
    <location>
        <position position="207"/>
    </location>
    <ligand>
        <name>substrate</name>
    </ligand>
</feature>
<evidence type="ECO:0000256" key="3">
    <source>
        <dbReference type="ARBA" id="ARBA00023002"/>
    </source>
</evidence>
<keyword evidence="5" id="KW-0511">Multifunctional enzyme</keyword>
<evidence type="ECO:0000256" key="2">
    <source>
        <dbReference type="ARBA" id="ARBA00022857"/>
    </source>
</evidence>
<dbReference type="Pfam" id="PF01370">
    <property type="entry name" value="Epimerase"/>
    <property type="match status" value="1"/>
</dbReference>
<organism evidence="7 8">
    <name type="scientific">Altericroceibacterium indicum</name>
    <dbReference type="NCBI Taxonomy" id="374177"/>
    <lineage>
        <taxon>Bacteria</taxon>
        <taxon>Pseudomonadati</taxon>
        <taxon>Pseudomonadota</taxon>
        <taxon>Alphaproteobacteria</taxon>
        <taxon>Sphingomonadales</taxon>
        <taxon>Erythrobacteraceae</taxon>
        <taxon>Altericroceibacterium</taxon>
    </lineage>
</organism>
<dbReference type="EMBL" id="WTYQ01000004">
    <property type="protein sequence ID" value="MXP26596.1"/>
    <property type="molecule type" value="Genomic_DNA"/>
</dbReference>
<evidence type="ECO:0000256" key="4">
    <source>
        <dbReference type="ARBA" id="ARBA00023235"/>
    </source>
</evidence>
<dbReference type="InterPro" id="IPR036291">
    <property type="entry name" value="NAD(P)-bd_dom_sf"/>
</dbReference>
<keyword evidence="4 5" id="KW-0413">Isomerase</keyword>
<feature type="binding site" evidence="5">
    <location>
        <begin position="161"/>
        <end position="164"/>
    </location>
    <ligand>
        <name>NADP(+)</name>
        <dbReference type="ChEBI" id="CHEBI:58349"/>
    </ligand>
</feature>
<dbReference type="Gene3D" id="3.90.25.10">
    <property type="entry name" value="UDP-galactose 4-epimerase, domain 1"/>
    <property type="match status" value="1"/>
</dbReference>
<evidence type="ECO:0000259" key="6">
    <source>
        <dbReference type="Pfam" id="PF01370"/>
    </source>
</evidence>
<feature type="binding site" evidence="5">
    <location>
        <position position="200"/>
    </location>
    <ligand>
        <name>substrate</name>
    </ligand>
</feature>
<dbReference type="GO" id="GO:0050577">
    <property type="term" value="F:GDP-L-fucose synthase activity"/>
    <property type="evidence" value="ECO:0007669"/>
    <property type="project" value="UniProtKB-UniRule"/>
</dbReference>
<feature type="binding site" evidence="5">
    <location>
        <begin position="10"/>
        <end position="16"/>
    </location>
    <ligand>
        <name>NADP(+)</name>
        <dbReference type="ChEBI" id="CHEBI:58349"/>
    </ligand>
</feature>
<dbReference type="GO" id="GO:0016853">
    <property type="term" value="F:isomerase activity"/>
    <property type="evidence" value="ECO:0007669"/>
    <property type="project" value="UniProtKB-KW"/>
</dbReference>
<evidence type="ECO:0000256" key="1">
    <source>
        <dbReference type="ARBA" id="ARBA00005959"/>
    </source>
</evidence>
<dbReference type="OrthoDB" id="9811425at2"/>
<feature type="binding site" evidence="5">
    <location>
        <position position="267"/>
    </location>
    <ligand>
        <name>substrate</name>
    </ligand>
</feature>
<sequence length="321" mass="35166">MKGKRVYVAGHRGMVGSALLRRLKREGCPLLTTDRTLDLREQAAVREWFAMARPEVVILAAAKVGGILANRDAPALFLHDNLMIAANVIEAARVSGVEKLLFLGSSCIYPRDTAQPIGEEALLSGPLESTNEAYAIAKIAGVKLCQSYRRQYGCDFISAMPCNLYGPGDNFDALTAHVLPALIRKAVEARDSGAPAIHLWGSGTPRREFCHVDDCTDGLVFILRHYSGDAPINLGPGKDIAISDLAQMICAEVGFTGPIEWDRSMPDGTMRKVMDCSRLHSLGWQPRISLSEGIAATCQWFQENYREPDQIRHAVDIFVKA</sequence>
<gene>
    <name evidence="5" type="primary">fcl</name>
    <name evidence="7" type="ORF">GRI39_11170</name>
</gene>
<dbReference type="EC" id="1.1.1.271" evidence="5"/>
<keyword evidence="2 5" id="KW-0521">NADP</keyword>
<protein>
    <recommendedName>
        <fullName evidence="5">GDP-L-fucose synthase</fullName>
        <ecNumber evidence="5">1.1.1.271</ecNumber>
    </recommendedName>
    <alternativeName>
        <fullName evidence="5">GDP-4-keto-6-deoxy-D-mannose-3,5-epimerase-4-reductase</fullName>
    </alternativeName>
</protein>
<evidence type="ECO:0000313" key="7">
    <source>
        <dbReference type="EMBL" id="MXP26596.1"/>
    </source>
</evidence>
<evidence type="ECO:0000313" key="8">
    <source>
        <dbReference type="Proteomes" id="UP000460561"/>
    </source>
</evidence>
<dbReference type="InterPro" id="IPR001509">
    <property type="entry name" value="Epimerase_deHydtase"/>
</dbReference>
<keyword evidence="3 5" id="KW-0560">Oxidoreductase</keyword>
<dbReference type="Proteomes" id="UP000460561">
    <property type="component" value="Unassembled WGS sequence"/>
</dbReference>
<feature type="site" description="Important for catalytic activity" evidence="5">
    <location>
        <position position="105"/>
    </location>
</feature>
<dbReference type="GO" id="GO:0042351">
    <property type="term" value="P:'de novo' GDP-L-fucose biosynthetic process"/>
    <property type="evidence" value="ECO:0007669"/>
    <property type="project" value="UniProtKB-UniRule"/>
</dbReference>
<comment type="catalytic activity">
    <reaction evidence="5">
        <text>GDP-beta-L-fucose + NADP(+) = GDP-4-dehydro-alpha-D-rhamnose + NADPH + H(+)</text>
        <dbReference type="Rhea" id="RHEA:18885"/>
        <dbReference type="ChEBI" id="CHEBI:15378"/>
        <dbReference type="ChEBI" id="CHEBI:57273"/>
        <dbReference type="ChEBI" id="CHEBI:57783"/>
        <dbReference type="ChEBI" id="CHEBI:57964"/>
        <dbReference type="ChEBI" id="CHEBI:58349"/>
        <dbReference type="EC" id="1.1.1.271"/>
    </reaction>
</comment>
<proteinExistence type="inferred from homology"/>
<dbReference type="UniPathway" id="UPA00128">
    <property type="reaction ID" value="UER00191"/>
</dbReference>
<feature type="domain" description="NAD-dependent epimerase/dehydratase" evidence="6">
    <location>
        <begin position="6"/>
        <end position="234"/>
    </location>
</feature>
<dbReference type="SUPFAM" id="SSF51735">
    <property type="entry name" value="NAD(P)-binding Rossmann-fold domains"/>
    <property type="match status" value="1"/>
</dbReference>
<comment type="similarity">
    <text evidence="1 5">Belongs to the NAD(P)-dependent epimerase/dehydratase family. Fucose synthase subfamily.</text>
</comment>
<feature type="active site" description="Proton donor/acceptor" evidence="5">
    <location>
        <position position="134"/>
    </location>
</feature>
<reference evidence="7 8" key="1">
    <citation type="submission" date="2019-12" db="EMBL/GenBank/DDBJ databases">
        <title>Genomic-based taxomic classification of the family Erythrobacteraceae.</title>
        <authorList>
            <person name="Xu L."/>
        </authorList>
    </citation>
    <scope>NUCLEOTIDE SEQUENCE [LARGE SCALE GENOMIC DNA]</scope>
    <source>
        <strain evidence="7 8">DSM 18604</strain>
    </source>
</reference>
<accession>A0A845ADH3</accession>